<dbReference type="InterPro" id="IPR024078">
    <property type="entry name" value="LmbE-like_dom_sf"/>
</dbReference>
<gene>
    <name evidence="4" type="primary">GPI12</name>
    <name evidence="4" type="ORF">CspeluHIS016_0105840</name>
</gene>
<evidence type="ECO:0000313" key="5">
    <source>
        <dbReference type="Proteomes" id="UP001222932"/>
    </source>
</evidence>
<dbReference type="EC" id="3.5.1.89" evidence="2"/>
<dbReference type="EMBL" id="BTCM01000001">
    <property type="protein sequence ID" value="GMK53998.1"/>
    <property type="molecule type" value="Genomic_DNA"/>
</dbReference>
<dbReference type="GO" id="GO:0005783">
    <property type="term" value="C:endoplasmic reticulum"/>
    <property type="evidence" value="ECO:0007669"/>
    <property type="project" value="TreeGrafter"/>
</dbReference>
<evidence type="ECO:0000256" key="3">
    <source>
        <dbReference type="SAM" id="Phobius"/>
    </source>
</evidence>
<keyword evidence="3" id="KW-1133">Transmembrane helix</keyword>
<keyword evidence="5" id="KW-1185">Reference proteome</keyword>
<protein>
    <recommendedName>
        <fullName evidence="2">N-acetylglucosaminylphosphatidylinositol deacetylase</fullName>
        <ecNumber evidence="2">3.5.1.89</ecNumber>
    </recommendedName>
</protein>
<keyword evidence="3" id="KW-0812">Transmembrane</keyword>
<reference evidence="4" key="2">
    <citation type="submission" date="2023-06" db="EMBL/GenBank/DDBJ databases">
        <authorList>
            <person name="Kobayashi Y."/>
            <person name="Kayamori A."/>
            <person name="Aoki K."/>
            <person name="Shiwa Y."/>
            <person name="Fujita N."/>
            <person name="Sugita T."/>
            <person name="Iwasaki W."/>
            <person name="Tanaka N."/>
            <person name="Takashima M."/>
        </authorList>
    </citation>
    <scope>NUCLEOTIDE SEQUENCE</scope>
    <source>
        <strain evidence="4">HIS016</strain>
    </source>
</reference>
<evidence type="ECO:0000313" key="4">
    <source>
        <dbReference type="EMBL" id="GMK53998.1"/>
    </source>
</evidence>
<dbReference type="InterPro" id="IPR003737">
    <property type="entry name" value="GlcNAc_PI_deacetylase-related"/>
</dbReference>
<dbReference type="PANTHER" id="PTHR12993:SF11">
    <property type="entry name" value="N-ACETYLGLUCOSAMINYL-PHOSPHATIDYLINOSITOL DE-N-ACETYLASE"/>
    <property type="match status" value="1"/>
</dbReference>
<comment type="similarity">
    <text evidence="1">Belongs to the PIGL family.</text>
</comment>
<organism evidence="4 5">
    <name type="scientific">Cutaneotrichosporon spelunceum</name>
    <dbReference type="NCBI Taxonomy" id="1672016"/>
    <lineage>
        <taxon>Eukaryota</taxon>
        <taxon>Fungi</taxon>
        <taxon>Dikarya</taxon>
        <taxon>Basidiomycota</taxon>
        <taxon>Agaricomycotina</taxon>
        <taxon>Tremellomycetes</taxon>
        <taxon>Trichosporonales</taxon>
        <taxon>Trichosporonaceae</taxon>
        <taxon>Cutaneotrichosporon</taxon>
    </lineage>
</organism>
<evidence type="ECO:0000256" key="2">
    <source>
        <dbReference type="ARBA" id="ARBA00012176"/>
    </source>
</evidence>
<reference evidence="4" key="1">
    <citation type="journal article" date="2023" name="BMC Genomics">
        <title>Chromosome-level genome assemblies of Cutaneotrichosporon spp. (Trichosporonales, Basidiomycota) reveal imbalanced evolution between nucleotide sequences and chromosome synteny.</title>
        <authorList>
            <person name="Kobayashi Y."/>
            <person name="Kayamori A."/>
            <person name="Aoki K."/>
            <person name="Shiwa Y."/>
            <person name="Matsutani M."/>
            <person name="Fujita N."/>
            <person name="Sugita T."/>
            <person name="Iwasaki W."/>
            <person name="Tanaka N."/>
            <person name="Takashima M."/>
        </authorList>
    </citation>
    <scope>NUCLEOTIDE SEQUENCE</scope>
    <source>
        <strain evidence="4">HIS016</strain>
    </source>
</reference>
<proteinExistence type="inferred from homology"/>
<dbReference type="SUPFAM" id="SSF102588">
    <property type="entry name" value="LmbE-like"/>
    <property type="match status" value="1"/>
</dbReference>
<dbReference type="Pfam" id="PF02585">
    <property type="entry name" value="PIG-L"/>
    <property type="match status" value="1"/>
</dbReference>
<evidence type="ECO:0000256" key="1">
    <source>
        <dbReference type="ARBA" id="ARBA00006066"/>
    </source>
</evidence>
<dbReference type="Proteomes" id="UP001222932">
    <property type="component" value="Unassembled WGS sequence"/>
</dbReference>
<dbReference type="GO" id="GO:0000225">
    <property type="term" value="F:N-acetylglucosaminylphosphatidylinositol deacetylase activity"/>
    <property type="evidence" value="ECO:0007669"/>
    <property type="project" value="UniProtKB-EC"/>
</dbReference>
<name>A0AAD3TNA2_9TREE</name>
<feature type="transmembrane region" description="Helical" evidence="3">
    <location>
        <begin position="122"/>
        <end position="141"/>
    </location>
</feature>
<accession>A0AAD3TNA2</accession>
<dbReference type="PANTHER" id="PTHR12993">
    <property type="entry name" value="N-ACETYLGLUCOSAMINYL-PHOSPHATIDYLINOSITOL DE-N-ACETYLASE-RELATED"/>
    <property type="match status" value="1"/>
</dbReference>
<keyword evidence="3" id="KW-0472">Membrane</keyword>
<sequence length="373" mass="40315">MPVLEAARRAWTFLVAPELPTPFNYVPLAFRLLAYMIAAPFVLFIALELVAYVITRTLHISISNLRVPRSPPAAPRELEDDDTIMDQDASATPDADTSGSDRGQPFVRGFGVAGPRGATTGALLLLAALFAAGVAGFQILVTRGNERTALALAEGVEKPAVLVLTAHPDDEAMFFGPTIINLVAAGWDVHPVCMSIGNAVGLGSVRSVELLESYNRLGVVQAPVLIDDPGLPDSMGSDGAWDAAYVAELVAPIVRTSGATHLLTFDDAGVTRHPNHIALANVSQHLGKHDVHLTRLQLHTPRISTKFTGVLWAILIAASDALRRVPPHHATFVNTPAQYAQTLYAMRAHESQLVWFRWLYVSFSSLMWVNQLD</sequence>
<comment type="caution">
    <text evidence="4">The sequence shown here is derived from an EMBL/GenBank/DDBJ whole genome shotgun (WGS) entry which is preliminary data.</text>
</comment>
<dbReference type="AlphaFoldDB" id="A0AAD3TNA2"/>
<feature type="transmembrane region" description="Helical" evidence="3">
    <location>
        <begin position="32"/>
        <end position="54"/>
    </location>
</feature>
<dbReference type="Gene3D" id="3.40.50.10320">
    <property type="entry name" value="LmbE-like"/>
    <property type="match status" value="1"/>
</dbReference>